<keyword evidence="5" id="KW-0812">Transmembrane</keyword>
<dbReference type="InterPro" id="IPR001188">
    <property type="entry name" value="Sperm_putr-bd"/>
</dbReference>
<protein>
    <submittedName>
        <fullName evidence="6">Extracellular solute-binding protein family 1</fullName>
    </submittedName>
</protein>
<dbReference type="Gene3D" id="3.40.190.10">
    <property type="entry name" value="Periplasmic binding protein-like II"/>
    <property type="match status" value="2"/>
</dbReference>
<dbReference type="SUPFAM" id="SSF53850">
    <property type="entry name" value="Periplasmic binding protein-like II"/>
    <property type="match status" value="1"/>
</dbReference>
<dbReference type="GO" id="GO:0015846">
    <property type="term" value="P:polyamine transport"/>
    <property type="evidence" value="ECO:0007669"/>
    <property type="project" value="InterPro"/>
</dbReference>
<dbReference type="GO" id="GO:0019808">
    <property type="term" value="F:polyamine binding"/>
    <property type="evidence" value="ECO:0007669"/>
    <property type="project" value="InterPro"/>
</dbReference>
<reference evidence="6 7" key="2">
    <citation type="journal article" date="2011" name="Mol. Biol. Evol.">
        <title>Unity in variety--the pan-genome of the Chlamydiae.</title>
        <authorList>
            <person name="Collingro A."/>
            <person name="Tischler P."/>
            <person name="Weinmaier T."/>
            <person name="Penz T."/>
            <person name="Heinz E."/>
            <person name="Brunham R.C."/>
            <person name="Read T.D."/>
            <person name="Bavoil P.M."/>
            <person name="Sachse K."/>
            <person name="Kahane S."/>
            <person name="Friedman M.G."/>
            <person name="Rattei T."/>
            <person name="Myers G.S."/>
            <person name="Horn M."/>
        </authorList>
    </citation>
    <scope>NUCLEOTIDE SEQUENCE [LARGE SCALE GENOMIC DNA]</scope>
    <source>
        <strain evidence="7">ATCC VR-1471 / Z</strain>
    </source>
</reference>
<dbReference type="STRING" id="331113.SNE_A08300"/>
<comment type="subcellular location">
    <subcellularLocation>
        <location evidence="1">Periplasm</location>
    </subcellularLocation>
</comment>
<evidence type="ECO:0000256" key="4">
    <source>
        <dbReference type="ARBA" id="ARBA00022764"/>
    </source>
</evidence>
<name>F8L7H4_SIMNZ</name>
<sequence length="358" mass="41746">MKRSTLYIRLTILTCWIALIFGALWMTTIHISPKTDENTLNVYGWPEMFLPEVIDEFEKETGIKVRLHYYTTNEEMLVTMKATEGQGYDLILPSDYAVSMLIKEGLIKPLDHSQLNFLDTLNPILLKHDYDPENRYAIPYQWEVFGFGIDSDYFQDKNLDPSWNTIFDPEDPELKLAMVNDPIEAVNFAAYYLNGAAPHLDEKKTRKVRDLLEKQKSWVEAYAGLRADYLLATKNCHVALCTSSYIFRSSTQYPHVKFTAPKEWTFISIENMSIPKASTKDAQVYEFLNFIYKAENLGRDTNTFFRFPATTNTTPFLEVPSEFLIFLENSHLFEGKLYFIRHLIPEKEIRKIWVDVKS</sequence>
<keyword evidence="5" id="KW-0472">Membrane</keyword>
<organism evidence="6 7">
    <name type="scientific">Simkania negevensis (strain ATCC VR-1471 / DSM 27360 / Z)</name>
    <dbReference type="NCBI Taxonomy" id="331113"/>
    <lineage>
        <taxon>Bacteria</taxon>
        <taxon>Pseudomonadati</taxon>
        <taxon>Chlamydiota</taxon>
        <taxon>Chlamydiia</taxon>
        <taxon>Parachlamydiales</taxon>
        <taxon>Simkaniaceae</taxon>
        <taxon>Simkania</taxon>
    </lineage>
</organism>
<dbReference type="Proteomes" id="UP000000496">
    <property type="component" value="Chromosome gsn.131"/>
</dbReference>
<evidence type="ECO:0000256" key="2">
    <source>
        <dbReference type="ARBA" id="ARBA00022448"/>
    </source>
</evidence>
<dbReference type="GO" id="GO:0042597">
    <property type="term" value="C:periplasmic space"/>
    <property type="evidence" value="ECO:0007669"/>
    <property type="project" value="UniProtKB-SubCell"/>
</dbReference>
<dbReference type="EMBL" id="FR872582">
    <property type="protein sequence ID" value="CCB88707.1"/>
    <property type="molecule type" value="Genomic_DNA"/>
</dbReference>
<dbReference type="Pfam" id="PF13416">
    <property type="entry name" value="SBP_bac_8"/>
    <property type="match status" value="1"/>
</dbReference>
<evidence type="ECO:0000313" key="7">
    <source>
        <dbReference type="Proteomes" id="UP000000496"/>
    </source>
</evidence>
<accession>F8L7H4</accession>
<keyword evidence="3" id="KW-0732">Signal</keyword>
<dbReference type="RefSeq" id="WP_013943174.1">
    <property type="nucleotide sequence ID" value="NC_015713.1"/>
</dbReference>
<dbReference type="OrthoDB" id="9769319at2"/>
<gene>
    <name evidence="6" type="ordered locus">SNE_A08300</name>
</gene>
<keyword evidence="7" id="KW-1185">Reference proteome</keyword>
<keyword evidence="2" id="KW-0813">Transport</keyword>
<evidence type="ECO:0000256" key="5">
    <source>
        <dbReference type="SAM" id="Phobius"/>
    </source>
</evidence>
<dbReference type="PANTHER" id="PTHR30222:SF17">
    <property type="entry name" value="SPERMIDINE_PUTRESCINE-BINDING PERIPLASMIC PROTEIN"/>
    <property type="match status" value="1"/>
</dbReference>
<feature type="transmembrane region" description="Helical" evidence="5">
    <location>
        <begin position="7"/>
        <end position="26"/>
    </location>
</feature>
<keyword evidence="5" id="KW-1133">Transmembrane helix</keyword>
<evidence type="ECO:0000313" key="6">
    <source>
        <dbReference type="EMBL" id="CCB88707.1"/>
    </source>
</evidence>
<dbReference type="PANTHER" id="PTHR30222">
    <property type="entry name" value="SPERMIDINE/PUTRESCINE-BINDING PERIPLASMIC PROTEIN"/>
    <property type="match status" value="1"/>
</dbReference>
<dbReference type="HOGENOM" id="CLU_026974_1_1_0"/>
<reference key="1">
    <citation type="journal article" date="2011" name="Mol. Biol. Evol.">
        <title>Unity in variety -- the pan-genome of the Chlamydiae.</title>
        <authorList>
            <person name="Collingro A."/>
            <person name="Tischler P."/>
            <person name="Weinmaier T."/>
            <person name="Penz T."/>
            <person name="Heinz E."/>
            <person name="Brunham R.C."/>
            <person name="Read T.D."/>
            <person name="Bavoil P.M."/>
            <person name="Sachse K."/>
            <person name="Kahane S."/>
            <person name="Friedman M.G."/>
            <person name="Rattei T."/>
            <person name="Myers G.S.A."/>
            <person name="Horn M."/>
        </authorList>
    </citation>
    <scope>NUCLEOTIDE SEQUENCE</scope>
    <source>
        <strain>Z</strain>
    </source>
</reference>
<dbReference type="InterPro" id="IPR006059">
    <property type="entry name" value="SBP"/>
</dbReference>
<proteinExistence type="predicted"/>
<dbReference type="KEGG" id="sng:SNE_A08300"/>
<dbReference type="eggNOG" id="COG0687">
    <property type="taxonomic scope" value="Bacteria"/>
</dbReference>
<keyword evidence="4" id="KW-0574">Periplasm</keyword>
<evidence type="ECO:0000256" key="1">
    <source>
        <dbReference type="ARBA" id="ARBA00004418"/>
    </source>
</evidence>
<evidence type="ECO:0000256" key="3">
    <source>
        <dbReference type="ARBA" id="ARBA00022729"/>
    </source>
</evidence>
<dbReference type="AlphaFoldDB" id="F8L7H4"/>
<dbReference type="PRINTS" id="PR00909">
    <property type="entry name" value="SPERMDNBNDNG"/>
</dbReference>